<organism evidence="2 3">
    <name type="scientific">Tengunoibacter tsumagoiensis</name>
    <dbReference type="NCBI Taxonomy" id="2014871"/>
    <lineage>
        <taxon>Bacteria</taxon>
        <taxon>Bacillati</taxon>
        <taxon>Chloroflexota</taxon>
        <taxon>Ktedonobacteria</taxon>
        <taxon>Ktedonobacterales</taxon>
        <taxon>Dictyobacteraceae</taxon>
        <taxon>Tengunoibacter</taxon>
    </lineage>
</organism>
<keyword evidence="3" id="KW-1185">Reference proteome</keyword>
<dbReference type="Proteomes" id="UP000287352">
    <property type="component" value="Unassembled WGS sequence"/>
</dbReference>
<dbReference type="InterPro" id="IPR014710">
    <property type="entry name" value="RmlC-like_jellyroll"/>
</dbReference>
<dbReference type="SUPFAM" id="SSF51182">
    <property type="entry name" value="RmlC-like cupins"/>
    <property type="match status" value="1"/>
</dbReference>
<feature type="domain" description="Cupin type-2" evidence="1">
    <location>
        <begin position="34"/>
        <end position="91"/>
    </location>
</feature>
<proteinExistence type="predicted"/>
<reference evidence="3" key="1">
    <citation type="submission" date="2018-12" db="EMBL/GenBank/DDBJ databases">
        <title>Tengunoibacter tsumagoiensis gen. nov., sp. nov., Dictyobacter kobayashii sp. nov., D. alpinus sp. nov., and D. joshuensis sp. nov. and description of Dictyobacteraceae fam. nov. within the order Ktedonobacterales isolated from Tengu-no-mugimeshi.</title>
        <authorList>
            <person name="Wang C.M."/>
            <person name="Zheng Y."/>
            <person name="Sakai Y."/>
            <person name="Toyoda A."/>
            <person name="Minakuchi Y."/>
            <person name="Abe K."/>
            <person name="Yokota A."/>
            <person name="Yabe S."/>
        </authorList>
    </citation>
    <scope>NUCLEOTIDE SEQUENCE [LARGE SCALE GENOMIC DNA]</scope>
    <source>
        <strain evidence="3">Uno3</strain>
    </source>
</reference>
<accession>A0A401ZUQ7</accession>
<dbReference type="RefSeq" id="WP_126578221.1">
    <property type="nucleotide sequence ID" value="NZ_BIFR01000001.1"/>
</dbReference>
<dbReference type="OrthoDB" id="164805at2"/>
<evidence type="ECO:0000259" key="1">
    <source>
        <dbReference type="Pfam" id="PF07883"/>
    </source>
</evidence>
<name>A0A401ZUQ7_9CHLR</name>
<dbReference type="InterPro" id="IPR011051">
    <property type="entry name" value="RmlC_Cupin_sf"/>
</dbReference>
<dbReference type="AlphaFoldDB" id="A0A401ZUQ7"/>
<sequence>MQVIRWQSALQPEEQALRKHMQQEGLAPYTWSNAPGDYYAAHTHSYQKVLYCVRGSIRFTLPDELDAAGQAVHIDLQPGDCLLLPPGVRHSAQVGLFGVTCLEAANYQSLQGMKMAQ</sequence>
<dbReference type="Gene3D" id="2.60.120.10">
    <property type="entry name" value="Jelly Rolls"/>
    <property type="match status" value="1"/>
</dbReference>
<dbReference type="InterPro" id="IPR013096">
    <property type="entry name" value="Cupin_2"/>
</dbReference>
<dbReference type="Pfam" id="PF07883">
    <property type="entry name" value="Cupin_2"/>
    <property type="match status" value="1"/>
</dbReference>
<gene>
    <name evidence="2" type="ORF">KTT_04900</name>
</gene>
<evidence type="ECO:0000313" key="3">
    <source>
        <dbReference type="Proteomes" id="UP000287352"/>
    </source>
</evidence>
<dbReference type="EMBL" id="BIFR01000001">
    <property type="protein sequence ID" value="GCE10631.1"/>
    <property type="molecule type" value="Genomic_DNA"/>
</dbReference>
<protein>
    <recommendedName>
        <fullName evidence="1">Cupin type-2 domain-containing protein</fullName>
    </recommendedName>
</protein>
<comment type="caution">
    <text evidence="2">The sequence shown here is derived from an EMBL/GenBank/DDBJ whole genome shotgun (WGS) entry which is preliminary data.</text>
</comment>
<evidence type="ECO:0000313" key="2">
    <source>
        <dbReference type="EMBL" id="GCE10631.1"/>
    </source>
</evidence>